<evidence type="ECO:0000313" key="12">
    <source>
        <dbReference type="Proteomes" id="UP000183253"/>
    </source>
</evidence>
<dbReference type="PRINTS" id="PR00740">
    <property type="entry name" value="GLHYDRLASE27"/>
</dbReference>
<dbReference type="FunFam" id="3.20.20.70:FF:000202">
    <property type="entry name" value="Alpha-galactosidase"/>
    <property type="match status" value="1"/>
</dbReference>
<dbReference type="InterPro" id="IPR041233">
    <property type="entry name" value="Melibiase_C"/>
</dbReference>
<dbReference type="RefSeq" id="WP_010261684.1">
    <property type="nucleotide sequence ID" value="NZ_CAEG01000010.1"/>
</dbReference>
<dbReference type="EMBL" id="FNRI01000003">
    <property type="protein sequence ID" value="SEA42304.1"/>
    <property type="molecule type" value="Genomic_DNA"/>
</dbReference>
<evidence type="ECO:0000256" key="6">
    <source>
        <dbReference type="ARBA" id="ARBA00023157"/>
    </source>
</evidence>
<dbReference type="PANTHER" id="PTHR11452">
    <property type="entry name" value="ALPHA-GALACTOSIDASE/ALPHA-N-ACETYLGALACTOSAMINIDASE"/>
    <property type="match status" value="1"/>
</dbReference>
<keyword evidence="5 8" id="KW-0378">Hydrolase</keyword>
<dbReference type="Proteomes" id="UP000183253">
    <property type="component" value="Unassembled WGS sequence"/>
</dbReference>
<evidence type="ECO:0000256" key="1">
    <source>
        <dbReference type="ARBA" id="ARBA00001255"/>
    </source>
</evidence>
<reference evidence="11 12" key="1">
    <citation type="submission" date="2016-10" db="EMBL/GenBank/DDBJ databases">
        <authorList>
            <person name="de Groot N.N."/>
        </authorList>
    </citation>
    <scope>NUCLEOTIDE SEQUENCE [LARGE SCALE GENOMIC DNA]</scope>
    <source>
        <strain evidence="11 12">DSM 25383</strain>
    </source>
</reference>
<evidence type="ECO:0000313" key="11">
    <source>
        <dbReference type="EMBL" id="SEA42304.1"/>
    </source>
</evidence>
<gene>
    <name evidence="11" type="ORF">SAMN05444145_103212</name>
</gene>
<keyword evidence="7 8" id="KW-0326">Glycosidase</keyword>
<dbReference type="STRING" id="1033731.SAMN05444145_103212"/>
<dbReference type="GO" id="GO:0004557">
    <property type="term" value="F:alpha-galactosidase activity"/>
    <property type="evidence" value="ECO:0007669"/>
    <property type="project" value="UniProtKB-EC"/>
</dbReference>
<organism evidence="11 12">
    <name type="scientific">Alistipes timonensis JC136</name>
    <dbReference type="NCBI Taxonomy" id="1033731"/>
    <lineage>
        <taxon>Bacteria</taxon>
        <taxon>Pseudomonadati</taxon>
        <taxon>Bacteroidota</taxon>
        <taxon>Bacteroidia</taxon>
        <taxon>Bacteroidales</taxon>
        <taxon>Rikenellaceae</taxon>
        <taxon>Alistipes</taxon>
    </lineage>
</organism>
<dbReference type="Gene3D" id="2.60.40.1180">
    <property type="entry name" value="Golgi alpha-mannosidase II"/>
    <property type="match status" value="1"/>
</dbReference>
<dbReference type="InterPro" id="IPR002241">
    <property type="entry name" value="Glyco_hydro_27"/>
</dbReference>
<keyword evidence="12" id="KW-1185">Reference proteome</keyword>
<keyword evidence="6 8" id="KW-1015">Disulfide bond</keyword>
<dbReference type="PROSITE" id="PS00512">
    <property type="entry name" value="ALPHA_GALACTOSIDASE"/>
    <property type="match status" value="1"/>
</dbReference>
<dbReference type="Pfam" id="PF17801">
    <property type="entry name" value="Melibiase_C"/>
    <property type="match status" value="1"/>
</dbReference>
<dbReference type="Gene3D" id="3.20.20.70">
    <property type="entry name" value="Aldolase class I"/>
    <property type="match status" value="1"/>
</dbReference>
<evidence type="ECO:0000256" key="9">
    <source>
        <dbReference type="SAM" id="SignalP"/>
    </source>
</evidence>
<dbReference type="SUPFAM" id="SSF51011">
    <property type="entry name" value="Glycosyl hydrolase domain"/>
    <property type="match status" value="1"/>
</dbReference>
<dbReference type="InterPro" id="IPR017853">
    <property type="entry name" value="GH"/>
</dbReference>
<comment type="similarity">
    <text evidence="2 8">Belongs to the glycosyl hydrolase 27 family.</text>
</comment>
<evidence type="ECO:0000256" key="2">
    <source>
        <dbReference type="ARBA" id="ARBA00009743"/>
    </source>
</evidence>
<dbReference type="Pfam" id="PF16499">
    <property type="entry name" value="Melibiase_2"/>
    <property type="match status" value="1"/>
</dbReference>
<evidence type="ECO:0000256" key="8">
    <source>
        <dbReference type="RuleBase" id="RU361168"/>
    </source>
</evidence>
<dbReference type="GO" id="GO:0016052">
    <property type="term" value="P:carbohydrate catabolic process"/>
    <property type="evidence" value="ECO:0007669"/>
    <property type="project" value="UniProtKB-ARBA"/>
</dbReference>
<dbReference type="InterPro" id="IPR013785">
    <property type="entry name" value="Aldolase_TIM"/>
</dbReference>
<evidence type="ECO:0000256" key="5">
    <source>
        <dbReference type="ARBA" id="ARBA00022801"/>
    </source>
</evidence>
<evidence type="ECO:0000256" key="3">
    <source>
        <dbReference type="ARBA" id="ARBA00012755"/>
    </source>
</evidence>
<evidence type="ECO:0000256" key="4">
    <source>
        <dbReference type="ARBA" id="ARBA00022729"/>
    </source>
</evidence>
<feature type="chain" id="PRO_5010321770" description="Alpha-galactosidase" evidence="9">
    <location>
        <begin position="22"/>
        <end position="407"/>
    </location>
</feature>
<dbReference type="EC" id="3.2.1.22" evidence="3 8"/>
<dbReference type="OrthoDB" id="9807519at2"/>
<feature type="domain" description="Alpha galactosidase C-terminal" evidence="10">
    <location>
        <begin position="314"/>
        <end position="401"/>
    </location>
</feature>
<protein>
    <recommendedName>
        <fullName evidence="3 8">Alpha-galactosidase</fullName>
        <ecNumber evidence="3 8">3.2.1.22</ecNumber>
    </recommendedName>
    <alternativeName>
        <fullName evidence="8">Melibiase</fullName>
    </alternativeName>
</protein>
<comment type="catalytic activity">
    <reaction evidence="1 8">
        <text>Hydrolysis of terminal, non-reducing alpha-D-galactose residues in alpha-D-galactosides, including galactose oligosaccharides, galactomannans and galactolipids.</text>
        <dbReference type="EC" id="3.2.1.22"/>
    </reaction>
</comment>
<dbReference type="InterPro" id="IPR013780">
    <property type="entry name" value="Glyco_hydro_b"/>
</dbReference>
<proteinExistence type="inferred from homology"/>
<dbReference type="PANTHER" id="PTHR11452:SF75">
    <property type="entry name" value="ALPHA-GALACTOSIDASE MEL1"/>
    <property type="match status" value="1"/>
</dbReference>
<dbReference type="SUPFAM" id="SSF51445">
    <property type="entry name" value="(Trans)glycosidases"/>
    <property type="match status" value="1"/>
</dbReference>
<accession>A0A1H4B2M7</accession>
<name>A0A1H4B2M7_9BACT</name>
<evidence type="ECO:0000259" key="10">
    <source>
        <dbReference type="Pfam" id="PF17801"/>
    </source>
</evidence>
<dbReference type="CDD" id="cd14792">
    <property type="entry name" value="GH27"/>
    <property type="match status" value="1"/>
</dbReference>
<dbReference type="InterPro" id="IPR000111">
    <property type="entry name" value="Glyco_hydro_27/36_CS"/>
</dbReference>
<sequence>MKRIFLLCAALCCAAVSQAQKWEGLADTPPMGWSSWNKFACNVDEKMIREIADALVSSGLADAGYVYLNIDDCWHAAERDADGFPQCDPERFPSGMKALADYVHAKGLKLGIYSDAGCKTCALRFGSLGHEYQDALQYARWGIDYLKYDWCNSENVNPVGAYTLMRDALRAAGRPILFSICEWGTNKPWEWAQEVGHLWRTTQDIGLAFSDPADFKVDWRPRTVLENLDSNAGLRRFAGPGHWNDPDMLEVGNGMSVNQDRAHFTMWCMMAAPLILGNDVRTMSDETAAILLDRDVIAIDQDSLGVQGLRYETDNGLEVWFKPLAGGDWAFCLLNRTLEPRRYMIDWQRFCFTDVEVSQRSTDFDKIVYEGRDLWFGGKPFRTNRVREVVVPAEDVVLYRLTPVKKK</sequence>
<dbReference type="AlphaFoldDB" id="A0A1H4B2M7"/>
<evidence type="ECO:0000256" key="7">
    <source>
        <dbReference type="ARBA" id="ARBA00023295"/>
    </source>
</evidence>
<keyword evidence="4 9" id="KW-0732">Signal</keyword>
<feature type="signal peptide" evidence="9">
    <location>
        <begin position="1"/>
        <end position="21"/>
    </location>
</feature>